<feature type="transmembrane region" description="Helical" evidence="3">
    <location>
        <begin position="281"/>
        <end position="299"/>
    </location>
</feature>
<keyword evidence="3" id="KW-0472">Membrane</keyword>
<dbReference type="AlphaFoldDB" id="A0A975BZP1"/>
<feature type="transmembrane region" description="Helical" evidence="3">
    <location>
        <begin position="158"/>
        <end position="179"/>
    </location>
</feature>
<dbReference type="Proteomes" id="UP000663918">
    <property type="component" value="Chromosome"/>
</dbReference>
<keyword evidence="2" id="KW-1003">Cell membrane</keyword>
<evidence type="ECO:0000313" key="5">
    <source>
        <dbReference type="Proteomes" id="UP000663918"/>
    </source>
</evidence>
<evidence type="ECO:0000256" key="2">
    <source>
        <dbReference type="ARBA" id="ARBA00022475"/>
    </source>
</evidence>
<feature type="transmembrane region" description="Helical" evidence="3">
    <location>
        <begin position="477"/>
        <end position="497"/>
    </location>
</feature>
<keyword evidence="3" id="KW-0812">Transmembrane</keyword>
<comment type="subcellular location">
    <subcellularLocation>
        <location evidence="1">Cell inner membrane</location>
        <topology evidence="1">Multi-pass membrane protein</topology>
    </subcellularLocation>
</comment>
<name>A0A975BZP1_9CAUL</name>
<dbReference type="EMBL" id="CP062222">
    <property type="protein sequence ID" value="QTC90089.1"/>
    <property type="molecule type" value="Genomic_DNA"/>
</dbReference>
<dbReference type="PANTHER" id="PTHR43702">
    <property type="entry name" value="L-FUCOSE-PROTON SYMPORTER"/>
    <property type="match status" value="1"/>
</dbReference>
<organism evidence="4 5">
    <name type="scientific">Brevundimonas goettingensis</name>
    <dbReference type="NCBI Taxonomy" id="2774190"/>
    <lineage>
        <taxon>Bacteria</taxon>
        <taxon>Pseudomonadati</taxon>
        <taxon>Pseudomonadota</taxon>
        <taxon>Alphaproteobacteria</taxon>
        <taxon>Caulobacterales</taxon>
        <taxon>Caulobacteraceae</taxon>
        <taxon>Brevundimonas</taxon>
    </lineage>
</organism>
<dbReference type="InterPro" id="IPR036259">
    <property type="entry name" value="MFS_trans_sf"/>
</dbReference>
<feature type="transmembrane region" description="Helical" evidence="3">
    <location>
        <begin position="114"/>
        <end position="137"/>
    </location>
</feature>
<feature type="transmembrane region" description="Helical" evidence="3">
    <location>
        <begin position="21"/>
        <end position="50"/>
    </location>
</feature>
<evidence type="ECO:0000313" key="4">
    <source>
        <dbReference type="EMBL" id="QTC90089.1"/>
    </source>
</evidence>
<feature type="transmembrane region" description="Helical" evidence="3">
    <location>
        <begin position="320"/>
        <end position="346"/>
    </location>
</feature>
<feature type="transmembrane region" description="Helical" evidence="3">
    <location>
        <begin position="392"/>
        <end position="409"/>
    </location>
</feature>
<proteinExistence type="predicted"/>
<feature type="transmembrane region" description="Helical" evidence="3">
    <location>
        <begin position="218"/>
        <end position="239"/>
    </location>
</feature>
<keyword evidence="5" id="KW-1185">Reference proteome</keyword>
<feature type="transmembrane region" description="Helical" evidence="3">
    <location>
        <begin position="62"/>
        <end position="80"/>
    </location>
</feature>
<evidence type="ECO:0000256" key="1">
    <source>
        <dbReference type="ARBA" id="ARBA00004429"/>
    </source>
</evidence>
<feature type="transmembrane region" description="Helical" evidence="3">
    <location>
        <begin position="415"/>
        <end position="439"/>
    </location>
</feature>
<feature type="transmembrane region" description="Helical" evidence="3">
    <location>
        <begin position="191"/>
        <end position="211"/>
    </location>
</feature>
<keyword evidence="3" id="KW-1133">Transmembrane helix</keyword>
<evidence type="ECO:0000256" key="3">
    <source>
        <dbReference type="SAM" id="Phobius"/>
    </source>
</evidence>
<dbReference type="KEGG" id="bgoe:IFJ75_12425"/>
<protein>
    <submittedName>
        <fullName evidence="4">Glucose/galactose MFS transporter</fullName>
    </submittedName>
</protein>
<dbReference type="RefSeq" id="WP_207868506.1">
    <property type="nucleotide sequence ID" value="NZ_CP062222.1"/>
</dbReference>
<accession>A0A975BZP1</accession>
<dbReference type="Gene3D" id="1.20.1250.20">
    <property type="entry name" value="MFS general substrate transporter like domains"/>
    <property type="match status" value="2"/>
</dbReference>
<dbReference type="InterPro" id="IPR050375">
    <property type="entry name" value="MFS_TsgA-like"/>
</dbReference>
<dbReference type="SUPFAM" id="SSF103473">
    <property type="entry name" value="MFS general substrate transporter"/>
    <property type="match status" value="2"/>
</dbReference>
<feature type="transmembrane region" description="Helical" evidence="3">
    <location>
        <begin position="87"/>
        <end position="108"/>
    </location>
</feature>
<sequence>MSQSDTTSPTGGAAPRGSGLAFAYVTTLFFAWGFATSLVDPLIAAVRGVFELSFTEALLTQFAWFTAYGVFSLPAAAVLSKLGYARSIVSALGVMVLGALIVPLSTLMNFYPGVLIALFVIGGGVTLLQVAANPLAASLGSAGKSHFRLVFSQAFNSLGTVVGPLLGATVMLSGGIFVAGGVTELASFEGIVLLGLGLVLGAVAGGLIGGLKRSFKSWLIIGAALGLAIGWLVFLQHYIGQVEATGAAAAADLTVTPAAAPAAATLDPALRAVTLRNIDQVFFILAVLFAALGAFIWLIRSRLNQPGQESGHVESPFKALSSPWAIGGAAAIFLYVGSEVSIGSLMTNLLHSEGTLGLRIEDAGRLVALYWAGALMGRFAGSALLTRAPAALLLTVCTVAAAVLSFVVFQSTGAAAAFAALSIGLFNSIMFPAIFTLTLERSTAPASATSGLLVFGIIGGALLPLLAGQIADMSNLNHAFIVPLIGYVLLTVFAVAAMRTRPVTAAGVSAASH</sequence>
<gene>
    <name evidence="4" type="ORF">IFJ75_12425</name>
</gene>
<dbReference type="PANTHER" id="PTHR43702:SF3">
    <property type="entry name" value="PROTEIN TSGA"/>
    <property type="match status" value="1"/>
</dbReference>
<reference evidence="4" key="1">
    <citation type="submission" date="2020-09" db="EMBL/GenBank/DDBJ databases">
        <title>Brevundimonas sp. LVF2 isolated from a puddle in Goettingen, Germany.</title>
        <authorList>
            <person name="Friedrich I."/>
            <person name="Klassen A."/>
            <person name="Hannes N."/>
            <person name="Schneider D."/>
            <person name="Hertel R."/>
            <person name="Daniel R."/>
        </authorList>
    </citation>
    <scope>NUCLEOTIDE SEQUENCE</scope>
    <source>
        <strain evidence="4">LVF2</strain>
    </source>
</reference>
<feature type="transmembrane region" description="Helical" evidence="3">
    <location>
        <begin position="451"/>
        <end position="471"/>
    </location>
</feature>
<dbReference type="GO" id="GO:0005886">
    <property type="term" value="C:plasma membrane"/>
    <property type="evidence" value="ECO:0007669"/>
    <property type="project" value="UniProtKB-SubCell"/>
</dbReference>